<dbReference type="Gene3D" id="1.10.10.10">
    <property type="entry name" value="Winged helix-like DNA-binding domain superfamily/Winged helix DNA-binding domain"/>
    <property type="match status" value="1"/>
</dbReference>
<dbReference type="Proteomes" id="UP001208690">
    <property type="component" value="Unassembled WGS sequence"/>
</dbReference>
<dbReference type="EMBL" id="JALIEB010000006">
    <property type="protein sequence ID" value="MCV3272071.1"/>
    <property type="molecule type" value="Genomic_DNA"/>
</dbReference>
<evidence type="ECO:0000259" key="5">
    <source>
        <dbReference type="PROSITE" id="PS50931"/>
    </source>
</evidence>
<keyword evidence="3" id="KW-0238">DNA-binding</keyword>
<dbReference type="Gene3D" id="3.40.190.10">
    <property type="entry name" value="Periplasmic binding protein-like II"/>
    <property type="match status" value="2"/>
</dbReference>
<feature type="domain" description="HTH lysR-type" evidence="5">
    <location>
        <begin position="3"/>
        <end position="61"/>
    </location>
</feature>
<evidence type="ECO:0000256" key="2">
    <source>
        <dbReference type="ARBA" id="ARBA00023015"/>
    </source>
</evidence>
<dbReference type="InterPro" id="IPR005119">
    <property type="entry name" value="LysR_subst-bd"/>
</dbReference>
<dbReference type="InterPro" id="IPR036390">
    <property type="entry name" value="WH_DNA-bd_sf"/>
</dbReference>
<dbReference type="PROSITE" id="PS50931">
    <property type="entry name" value="HTH_LYSR"/>
    <property type="match status" value="1"/>
</dbReference>
<name>A0ABT3BER6_9RHOB</name>
<evidence type="ECO:0000313" key="7">
    <source>
        <dbReference type="Proteomes" id="UP001208690"/>
    </source>
</evidence>
<dbReference type="InterPro" id="IPR000847">
    <property type="entry name" value="LysR_HTH_N"/>
</dbReference>
<gene>
    <name evidence="6" type="ORF">MUB52_11595</name>
</gene>
<dbReference type="PANTHER" id="PTHR30346:SF0">
    <property type="entry name" value="HCA OPERON TRANSCRIPTIONAL ACTIVATOR HCAR"/>
    <property type="match status" value="1"/>
</dbReference>
<organism evidence="6 7">
    <name type="scientific">Roseobacter sinensis</name>
    <dbReference type="NCBI Taxonomy" id="2931391"/>
    <lineage>
        <taxon>Bacteria</taxon>
        <taxon>Pseudomonadati</taxon>
        <taxon>Pseudomonadota</taxon>
        <taxon>Alphaproteobacteria</taxon>
        <taxon>Rhodobacterales</taxon>
        <taxon>Roseobacteraceae</taxon>
        <taxon>Roseobacter</taxon>
    </lineage>
</organism>
<protein>
    <submittedName>
        <fullName evidence="6">LysR family transcriptional regulator</fullName>
    </submittedName>
</protein>
<evidence type="ECO:0000256" key="1">
    <source>
        <dbReference type="ARBA" id="ARBA00009437"/>
    </source>
</evidence>
<sequence length="313" mass="33399">MAISLKSMRYFTCALSHGSISRAAEELNVAASAISAAIDQIEAQFQLKLVNRFRARGISATASGRALARKFAHLLEEYEAVLAEGSDLKHALTGSLRIGYYAPVAPAFLPEILSTLATTEAAPTIHLEECNNDRAQAGLLAGDFDAILFVPDAVPPQVDFEVLIEAPAYCLCSAAHPLAQQDAVDLRQLGGEPVIVLNRPVAVDYYRQLLEAAGQNPATLAYANSSEMVRSLVGAGHGCAILNMRPALDISYAGQALAARPIRDPLPSLSLAVGYDRSNPRRVVTRFVDACRAYFREGAGAALVVTGREPAPR</sequence>
<dbReference type="PANTHER" id="PTHR30346">
    <property type="entry name" value="TRANSCRIPTIONAL DUAL REGULATOR HCAR-RELATED"/>
    <property type="match status" value="1"/>
</dbReference>
<evidence type="ECO:0000256" key="3">
    <source>
        <dbReference type="ARBA" id="ARBA00023125"/>
    </source>
</evidence>
<keyword evidence="4" id="KW-0804">Transcription</keyword>
<accession>A0ABT3BER6</accession>
<evidence type="ECO:0000256" key="4">
    <source>
        <dbReference type="ARBA" id="ARBA00023163"/>
    </source>
</evidence>
<dbReference type="SUPFAM" id="SSF46785">
    <property type="entry name" value="Winged helix' DNA-binding domain"/>
    <property type="match status" value="1"/>
</dbReference>
<keyword evidence="2" id="KW-0805">Transcription regulation</keyword>
<comment type="similarity">
    <text evidence="1">Belongs to the LysR transcriptional regulatory family.</text>
</comment>
<reference evidence="6 7" key="1">
    <citation type="submission" date="2022-04" db="EMBL/GenBank/DDBJ databases">
        <title>Roseobacter sp. WL0113 is a bacterium isolated from neritic sediment.</title>
        <authorList>
            <person name="Wang L."/>
            <person name="He W."/>
            <person name="Zhang D.-F."/>
        </authorList>
    </citation>
    <scope>NUCLEOTIDE SEQUENCE [LARGE SCALE GENOMIC DNA]</scope>
    <source>
        <strain evidence="6 7">WL0113</strain>
    </source>
</reference>
<dbReference type="InterPro" id="IPR036388">
    <property type="entry name" value="WH-like_DNA-bd_sf"/>
</dbReference>
<proteinExistence type="inferred from homology"/>
<evidence type="ECO:0000313" key="6">
    <source>
        <dbReference type="EMBL" id="MCV3272071.1"/>
    </source>
</evidence>
<comment type="caution">
    <text evidence="6">The sequence shown here is derived from an EMBL/GenBank/DDBJ whole genome shotgun (WGS) entry which is preliminary data.</text>
</comment>
<dbReference type="SUPFAM" id="SSF53850">
    <property type="entry name" value="Periplasmic binding protein-like II"/>
    <property type="match status" value="1"/>
</dbReference>
<dbReference type="Pfam" id="PF03466">
    <property type="entry name" value="LysR_substrate"/>
    <property type="match status" value="1"/>
</dbReference>
<keyword evidence="7" id="KW-1185">Reference proteome</keyword>
<dbReference type="Pfam" id="PF00126">
    <property type="entry name" value="HTH_1"/>
    <property type="match status" value="1"/>
</dbReference>
<dbReference type="RefSeq" id="WP_263844395.1">
    <property type="nucleotide sequence ID" value="NZ_JALIEB010000006.1"/>
</dbReference>